<evidence type="ECO:0000259" key="2">
    <source>
        <dbReference type="Pfam" id="PF20789"/>
    </source>
</evidence>
<gene>
    <name evidence="3" type="ORF">C7A10_27725</name>
</gene>
<accession>A0A2T0HPY2</accession>
<protein>
    <submittedName>
        <fullName evidence="3">Thioesterase family protein</fullName>
    </submittedName>
</protein>
<name>A0A2T0HPY2_PSEFL</name>
<evidence type="ECO:0000259" key="1">
    <source>
        <dbReference type="Pfam" id="PF13622"/>
    </source>
</evidence>
<dbReference type="EMBL" id="PVUH01000026">
    <property type="protein sequence ID" value="PRW85126.1"/>
    <property type="molecule type" value="Genomic_DNA"/>
</dbReference>
<dbReference type="InterPro" id="IPR029069">
    <property type="entry name" value="HotDog_dom_sf"/>
</dbReference>
<dbReference type="InterPro" id="IPR042171">
    <property type="entry name" value="Acyl-CoA_hotdog"/>
</dbReference>
<evidence type="ECO:0000313" key="4">
    <source>
        <dbReference type="Proteomes" id="UP000239731"/>
    </source>
</evidence>
<evidence type="ECO:0000313" key="3">
    <source>
        <dbReference type="EMBL" id="PRW85126.1"/>
    </source>
</evidence>
<dbReference type="Pfam" id="PF13622">
    <property type="entry name" value="4HBT_3"/>
    <property type="match status" value="1"/>
</dbReference>
<reference evidence="3 4" key="1">
    <citation type="submission" date="2018-03" db="EMBL/GenBank/DDBJ databases">
        <title>Blue discolouration in mozzarella cheese caused by Pseudomonas fluorescens.</title>
        <authorList>
            <person name="Chiesa F."/>
            <person name="Dalmasso A."/>
            <person name="Lomonaco S."/>
        </authorList>
    </citation>
    <scope>NUCLEOTIDE SEQUENCE [LARGE SCALE GENOMIC DNA]</scope>
    <source>
        <strain evidence="3 4">11293</strain>
    </source>
</reference>
<dbReference type="Gene3D" id="2.40.160.210">
    <property type="entry name" value="Acyl-CoA thioesterase, double hotdog domain"/>
    <property type="match status" value="1"/>
</dbReference>
<sequence length="258" mass="27894">MSSLTHIFQQFKATEPFSPPSDWLQGRTVYGGLSAALSLHTAMLEAPEELPPLMSAHVSFLGPCSASQTFSATHLYEGKSLISMVADTVSEDRHILHMVMQFARPRVSKIIHDFTRMPDVGGPHIFPTLVLDHNAPPCAQNFEFRPAGGALPFSGAAIPELIVWARHVDAEGIDSTVALIALADCVPPGVSACFDAPALFSTVSWTFDLPNPSTVGGWFLIRTFSRKAGNGYSLQSLDVWDESGVQVLTGRQTVAIFI</sequence>
<organism evidence="3 4">
    <name type="scientific">Pseudomonas fluorescens</name>
    <dbReference type="NCBI Taxonomy" id="294"/>
    <lineage>
        <taxon>Bacteria</taxon>
        <taxon>Pseudomonadati</taxon>
        <taxon>Pseudomonadota</taxon>
        <taxon>Gammaproteobacteria</taxon>
        <taxon>Pseudomonadales</taxon>
        <taxon>Pseudomonadaceae</taxon>
        <taxon>Pseudomonas</taxon>
    </lineage>
</organism>
<dbReference type="RefSeq" id="WP_078468119.1">
    <property type="nucleotide sequence ID" value="NZ_PVUH01000026.1"/>
</dbReference>
<dbReference type="AlphaFoldDB" id="A0A2T0HPY2"/>
<dbReference type="SUPFAM" id="SSF54637">
    <property type="entry name" value="Thioesterase/thiol ester dehydrase-isomerase"/>
    <property type="match status" value="2"/>
</dbReference>
<comment type="caution">
    <text evidence="3">The sequence shown here is derived from an EMBL/GenBank/DDBJ whole genome shotgun (WGS) entry which is preliminary data.</text>
</comment>
<dbReference type="Pfam" id="PF20789">
    <property type="entry name" value="4HBT_3C"/>
    <property type="match status" value="1"/>
</dbReference>
<proteinExistence type="predicted"/>
<feature type="domain" description="Acyl-CoA thioesterase-like N-terminal HotDog" evidence="1">
    <location>
        <begin position="20"/>
        <end position="99"/>
    </location>
</feature>
<dbReference type="InterPro" id="IPR049449">
    <property type="entry name" value="TesB_ACOT8-like_N"/>
</dbReference>
<dbReference type="CDD" id="cd03440">
    <property type="entry name" value="hot_dog"/>
    <property type="match status" value="1"/>
</dbReference>
<feature type="domain" description="Acyl-CoA thioesterase-like C-terminal" evidence="2">
    <location>
        <begin position="133"/>
        <end position="255"/>
    </location>
</feature>
<dbReference type="Proteomes" id="UP000239731">
    <property type="component" value="Unassembled WGS sequence"/>
</dbReference>
<dbReference type="InterPro" id="IPR049450">
    <property type="entry name" value="ACOT8-like_C"/>
</dbReference>